<dbReference type="AlphaFoldDB" id="A0A4Y6UXR0"/>
<evidence type="ECO:0000259" key="1">
    <source>
        <dbReference type="PROSITE" id="PS51910"/>
    </source>
</evidence>
<dbReference type="InterPro" id="IPR017853">
    <property type="entry name" value="GH"/>
</dbReference>
<dbReference type="PROSITE" id="PS51910">
    <property type="entry name" value="GH18_2"/>
    <property type="match status" value="1"/>
</dbReference>
<dbReference type="GO" id="GO:0008061">
    <property type="term" value="F:chitin binding"/>
    <property type="evidence" value="ECO:0007669"/>
    <property type="project" value="InterPro"/>
</dbReference>
<organism evidence="2 3">
    <name type="scientific">Saccharibacillus brassicae</name>
    <dbReference type="NCBI Taxonomy" id="2583377"/>
    <lineage>
        <taxon>Bacteria</taxon>
        <taxon>Bacillati</taxon>
        <taxon>Bacillota</taxon>
        <taxon>Bacilli</taxon>
        <taxon>Bacillales</taxon>
        <taxon>Paenibacillaceae</taxon>
        <taxon>Saccharibacillus</taxon>
    </lineage>
</organism>
<proteinExistence type="predicted"/>
<dbReference type="Pfam" id="PF00704">
    <property type="entry name" value="Glyco_hydro_18"/>
    <property type="match status" value="1"/>
</dbReference>
<dbReference type="SMART" id="SM00636">
    <property type="entry name" value="Glyco_18"/>
    <property type="match status" value="1"/>
</dbReference>
<dbReference type="Proteomes" id="UP000316968">
    <property type="component" value="Chromosome"/>
</dbReference>
<dbReference type="PANTHER" id="PTHR46066:SF2">
    <property type="entry name" value="CHITINASE DOMAIN-CONTAINING PROTEIN 1"/>
    <property type="match status" value="1"/>
</dbReference>
<dbReference type="OrthoDB" id="9769314at2"/>
<evidence type="ECO:0000313" key="2">
    <source>
        <dbReference type="EMBL" id="QDH21057.1"/>
    </source>
</evidence>
<dbReference type="InterPro" id="IPR011583">
    <property type="entry name" value="Chitinase_II/V-like_cat"/>
</dbReference>
<dbReference type="EMBL" id="CP041217">
    <property type="protein sequence ID" value="QDH21057.1"/>
    <property type="molecule type" value="Genomic_DNA"/>
</dbReference>
<accession>A0A4Y6UXR0</accession>
<dbReference type="GO" id="GO:0005975">
    <property type="term" value="P:carbohydrate metabolic process"/>
    <property type="evidence" value="ECO:0007669"/>
    <property type="project" value="InterPro"/>
</dbReference>
<sequence length="378" mass="41933">MKRNRLGGDGRFLFFCREKKKTKRSEGGTRMGYRKIAAGLLTAALLLAQSRTAGFANPGSPPAQPIVLAYYTADSDASLRQYSDRFNRLATDTLNADAAGNLVGSVPERALERADRAGMESYALVSNYGENGWDADIARRVLNEPQAKIRLIRHMLRTVRTHDYAGINIDFEEVRPEDRAALSRFVRDTAREMRKSGKKTMVSVPAKSEDDPGNGWSGAFDYEALGREADLIQVMTYDEHGMWSEPGSSAGLAWMESSLKFAVSEVEPSKLLAGIPAYGNDWNLSDPQDESGAMLKWTEARRIVRMLGNPGTRDARSLSMRLPYTAPGGDKHVLWYEDAYSIKLKARLAVRYRLAGLSVYALGMEDETFWAALQAGLK</sequence>
<reference evidence="2 3" key="1">
    <citation type="submission" date="2019-06" db="EMBL/GenBank/DDBJ databases">
        <title>Saccharibacillus brassicae sp. nov., an endophytic bacterium isolated from Chinese cabbage seeds (Brassica pekinensis).</title>
        <authorList>
            <person name="Jiang L."/>
            <person name="Lee J."/>
            <person name="Kim S.W."/>
        </authorList>
    </citation>
    <scope>NUCLEOTIDE SEQUENCE [LARGE SCALE GENOMIC DNA]</scope>
    <source>
        <strain evidence="3">KCTC 43072 / ATSA2</strain>
    </source>
</reference>
<feature type="domain" description="GH18" evidence="1">
    <location>
        <begin position="65"/>
        <end position="378"/>
    </location>
</feature>
<evidence type="ECO:0000313" key="3">
    <source>
        <dbReference type="Proteomes" id="UP000316968"/>
    </source>
</evidence>
<dbReference type="Gene3D" id="3.20.20.80">
    <property type="entry name" value="Glycosidases"/>
    <property type="match status" value="1"/>
</dbReference>
<keyword evidence="3" id="KW-1185">Reference proteome</keyword>
<dbReference type="InterPro" id="IPR001223">
    <property type="entry name" value="Glyco_hydro18_cat"/>
</dbReference>
<name>A0A4Y6UXR0_SACBS</name>
<dbReference type="InterPro" id="IPR029070">
    <property type="entry name" value="Chitinase_insertion_sf"/>
</dbReference>
<dbReference type="KEGG" id="saca:FFV09_09460"/>
<dbReference type="SUPFAM" id="SSF51445">
    <property type="entry name" value="(Trans)glycosidases"/>
    <property type="match status" value="1"/>
</dbReference>
<dbReference type="Gene3D" id="3.10.50.10">
    <property type="match status" value="1"/>
</dbReference>
<protein>
    <submittedName>
        <fullName evidence="2">Spore protein O</fullName>
    </submittedName>
</protein>
<gene>
    <name evidence="2" type="ORF">FFV09_09460</name>
</gene>
<dbReference type="PANTHER" id="PTHR46066">
    <property type="entry name" value="CHITINASE DOMAIN-CONTAINING PROTEIN 1 FAMILY MEMBER"/>
    <property type="match status" value="1"/>
</dbReference>